<proteinExistence type="inferred from homology"/>
<dbReference type="PANTHER" id="PTHR12821">
    <property type="entry name" value="BYSTIN"/>
    <property type="match status" value="1"/>
</dbReference>
<dbReference type="STRING" id="65357.A0A024GPU5"/>
<dbReference type="OrthoDB" id="2192561at2759"/>
<evidence type="ECO:0008006" key="4">
    <source>
        <dbReference type="Google" id="ProtNLM"/>
    </source>
</evidence>
<organism evidence="2 3">
    <name type="scientific">Albugo candida</name>
    <dbReference type="NCBI Taxonomy" id="65357"/>
    <lineage>
        <taxon>Eukaryota</taxon>
        <taxon>Sar</taxon>
        <taxon>Stramenopiles</taxon>
        <taxon>Oomycota</taxon>
        <taxon>Peronosporomycetes</taxon>
        <taxon>Albuginales</taxon>
        <taxon>Albuginaceae</taxon>
        <taxon>Albugo</taxon>
    </lineage>
</organism>
<dbReference type="InterPro" id="IPR007955">
    <property type="entry name" value="Bystin"/>
</dbReference>
<dbReference type="AlphaFoldDB" id="A0A024GPU5"/>
<dbReference type="EMBL" id="CAIX01000218">
    <property type="protein sequence ID" value="CCI48369.1"/>
    <property type="molecule type" value="Genomic_DNA"/>
</dbReference>
<accession>A0A024GPU5</accession>
<evidence type="ECO:0000313" key="2">
    <source>
        <dbReference type="EMBL" id="CCI48369.1"/>
    </source>
</evidence>
<keyword evidence="3" id="KW-1185">Reference proteome</keyword>
<comment type="similarity">
    <text evidence="1">Belongs to the bystin family.</text>
</comment>
<sequence length="454" mass="52223">MNKRGDKADITLREDKMFRAVIVYNTGVHVLREFADRGINLDGTFMKYEDGGVLLVASCKNSNNEIQIVAKRQHSPSPTVTRVSFRRCMVKQVTSSLFCVRHMLENFNAKFRNATLKDQAWNMDKSLTVVSFERLANKIQWAAAYTIRPRFGTMITNNVESVEAREKPLLDCLMAVETYATKVLERKRYVSVVDMIEIVPSCLSFFVVKVRMDGELPVEYSLDLDNPENPCSRGYFGDMKRPCSHLYVALRSVNKLSLLNTFCDASWTKEVYQRAYDPMFKMSPCVTVDELTSLEKHQPLTVSKKRGVGKILHRYTSGKLLKAFQVIPSLSYWDDILWLTKPSKWSPHSMYAISRIFPSNLSPEMAERFYNIFLLEHVRQDIRDNKRLNLHLYMALKKALYKPQAFFKGVILLLCESPDCTLCEVTIIGSVMTEVSVPVIHSAKMELEKTRKKN</sequence>
<dbReference type="PANTHER" id="PTHR12821:SF0">
    <property type="entry name" value="BYSTIN"/>
    <property type="match status" value="1"/>
</dbReference>
<comment type="caution">
    <text evidence="2">The sequence shown here is derived from an EMBL/GenBank/DDBJ whole genome shotgun (WGS) entry which is preliminary data.</text>
</comment>
<reference evidence="2 3" key="1">
    <citation type="submission" date="2012-05" db="EMBL/GenBank/DDBJ databases">
        <title>Recombination and specialization in a pathogen metapopulation.</title>
        <authorList>
            <person name="Gardiner A."/>
            <person name="Kemen E."/>
            <person name="Schultz-Larsen T."/>
            <person name="MacLean D."/>
            <person name="Van Oosterhout C."/>
            <person name="Jones J.D.G."/>
        </authorList>
    </citation>
    <scope>NUCLEOTIDE SEQUENCE [LARGE SCALE GENOMIC DNA]</scope>
    <source>
        <strain evidence="2 3">Ac Nc2</strain>
    </source>
</reference>
<dbReference type="Proteomes" id="UP000053237">
    <property type="component" value="Unassembled WGS sequence"/>
</dbReference>
<protein>
    <recommendedName>
        <fullName evidence="4">SWIM-type domain-containing protein</fullName>
    </recommendedName>
</protein>
<gene>
    <name evidence="2" type="ORF">BN9_094420</name>
</gene>
<name>A0A024GPU5_9STRA</name>
<dbReference type="GO" id="GO:0030515">
    <property type="term" value="F:snoRNA binding"/>
    <property type="evidence" value="ECO:0007669"/>
    <property type="project" value="TreeGrafter"/>
</dbReference>
<dbReference type="GO" id="GO:0006364">
    <property type="term" value="P:rRNA processing"/>
    <property type="evidence" value="ECO:0007669"/>
    <property type="project" value="TreeGrafter"/>
</dbReference>
<dbReference type="GO" id="GO:0005730">
    <property type="term" value="C:nucleolus"/>
    <property type="evidence" value="ECO:0007669"/>
    <property type="project" value="TreeGrafter"/>
</dbReference>
<evidence type="ECO:0000313" key="3">
    <source>
        <dbReference type="Proteomes" id="UP000053237"/>
    </source>
</evidence>
<dbReference type="GO" id="GO:0005737">
    <property type="term" value="C:cytoplasm"/>
    <property type="evidence" value="ECO:0007669"/>
    <property type="project" value="TreeGrafter"/>
</dbReference>
<dbReference type="GO" id="GO:0030688">
    <property type="term" value="C:preribosome, small subunit precursor"/>
    <property type="evidence" value="ECO:0007669"/>
    <property type="project" value="TreeGrafter"/>
</dbReference>
<evidence type="ECO:0000256" key="1">
    <source>
        <dbReference type="ARBA" id="ARBA00007114"/>
    </source>
</evidence>
<dbReference type="Pfam" id="PF05291">
    <property type="entry name" value="Bystin"/>
    <property type="match status" value="1"/>
</dbReference>
<dbReference type="InParanoid" id="A0A024GPU5"/>